<keyword evidence="3" id="KW-0233">DNA recombination</keyword>
<dbReference type="Gene3D" id="1.10.150.130">
    <property type="match status" value="1"/>
</dbReference>
<accession>A0A1T5CAB8</accession>
<dbReference type="InterPro" id="IPR002104">
    <property type="entry name" value="Integrase_catalytic"/>
</dbReference>
<dbReference type="InterPro" id="IPR011010">
    <property type="entry name" value="DNA_brk_join_enz"/>
</dbReference>
<dbReference type="PROSITE" id="PS51900">
    <property type="entry name" value="CB"/>
    <property type="match status" value="1"/>
</dbReference>
<dbReference type="GO" id="GO:0006310">
    <property type="term" value="P:DNA recombination"/>
    <property type="evidence" value="ECO:0007669"/>
    <property type="project" value="UniProtKB-KW"/>
</dbReference>
<dbReference type="SUPFAM" id="SSF56349">
    <property type="entry name" value="DNA breaking-rejoining enzymes"/>
    <property type="match status" value="1"/>
</dbReference>
<dbReference type="InterPro" id="IPR010998">
    <property type="entry name" value="Integrase_recombinase_N"/>
</dbReference>
<proteinExistence type="predicted"/>
<evidence type="ECO:0000256" key="2">
    <source>
        <dbReference type="ARBA" id="ARBA00023125"/>
    </source>
</evidence>
<keyword evidence="8" id="KW-1185">Reference proteome</keyword>
<reference evidence="7 8" key="1">
    <citation type="submission" date="2017-02" db="EMBL/GenBank/DDBJ databases">
        <authorList>
            <person name="Peterson S.W."/>
        </authorList>
    </citation>
    <scope>NUCLEOTIDE SEQUENCE [LARGE SCALE GENOMIC DNA]</scope>
    <source>
        <strain evidence="7 8">DSM 22899</strain>
    </source>
</reference>
<dbReference type="GO" id="GO:0015074">
    <property type="term" value="P:DNA integration"/>
    <property type="evidence" value="ECO:0007669"/>
    <property type="project" value="UniProtKB-KW"/>
</dbReference>
<dbReference type="InterPro" id="IPR004107">
    <property type="entry name" value="Integrase_SAM-like_N"/>
</dbReference>
<feature type="domain" description="Core-binding (CB)" evidence="6">
    <location>
        <begin position="8"/>
        <end position="96"/>
    </location>
</feature>
<evidence type="ECO:0000256" key="1">
    <source>
        <dbReference type="ARBA" id="ARBA00022908"/>
    </source>
</evidence>
<dbReference type="STRING" id="623280.SAMN05660226_02003"/>
<dbReference type="RefSeq" id="WP_176146155.1">
    <property type="nucleotide sequence ID" value="NZ_FUYS01000004.1"/>
</dbReference>
<evidence type="ECO:0000313" key="7">
    <source>
        <dbReference type="EMBL" id="SKB56398.1"/>
    </source>
</evidence>
<keyword evidence="2 4" id="KW-0238">DNA-binding</keyword>
<evidence type="ECO:0000259" key="6">
    <source>
        <dbReference type="PROSITE" id="PS51900"/>
    </source>
</evidence>
<dbReference type="AlphaFoldDB" id="A0A1T5CAB8"/>
<evidence type="ECO:0000256" key="4">
    <source>
        <dbReference type="PROSITE-ProRule" id="PRU01248"/>
    </source>
</evidence>
<dbReference type="InterPro" id="IPR013762">
    <property type="entry name" value="Integrase-like_cat_sf"/>
</dbReference>
<dbReference type="Pfam" id="PF13495">
    <property type="entry name" value="Phage_int_SAM_4"/>
    <property type="match status" value="1"/>
</dbReference>
<dbReference type="GO" id="GO:0003677">
    <property type="term" value="F:DNA binding"/>
    <property type="evidence" value="ECO:0007669"/>
    <property type="project" value="UniProtKB-UniRule"/>
</dbReference>
<sequence>MPPTAEGWTLEEGIKRFRKYCKGRNLSDRTITTYDSYINNFSDWLVDSELMGYPCSKFTEFQAKDFLDEHFDEEEWSPRTYNNHLDFLLTLFNRIQKLEKEESRRNGGGKKIEYEIDIREIEPKKDRAEKNRYYSPAVAEQVKKATRKDKRLYNYIRWIYYSCMRPKEIRFLQAKHIDLHARQIKVIAPSGKTGERFVPICDELYDLIIESGLSKLPLNHYVFGKGGIPSDEKAPKDTFSGLYRPIKKLIGLDDKYTLYGWKHTRVVNLLMAGFTDAEVMSLTGHHDYESFKTYKRELKIDTSAMQGKTVEF</sequence>
<feature type="domain" description="Tyr recombinase" evidence="5">
    <location>
        <begin position="129"/>
        <end position="311"/>
    </location>
</feature>
<dbReference type="Pfam" id="PF00589">
    <property type="entry name" value="Phage_integrase"/>
    <property type="match status" value="1"/>
</dbReference>
<name>A0A1T5CAB8_9SPHI</name>
<gene>
    <name evidence="7" type="ORF">SAMN05660226_02003</name>
</gene>
<evidence type="ECO:0000313" key="8">
    <source>
        <dbReference type="Proteomes" id="UP000190541"/>
    </source>
</evidence>
<evidence type="ECO:0000256" key="3">
    <source>
        <dbReference type="ARBA" id="ARBA00023172"/>
    </source>
</evidence>
<dbReference type="EMBL" id="FUYS01000004">
    <property type="protein sequence ID" value="SKB56398.1"/>
    <property type="molecule type" value="Genomic_DNA"/>
</dbReference>
<dbReference type="Gene3D" id="1.10.443.10">
    <property type="entry name" value="Intergrase catalytic core"/>
    <property type="match status" value="1"/>
</dbReference>
<organism evidence="7 8">
    <name type="scientific">Parapedobacter luteus</name>
    <dbReference type="NCBI Taxonomy" id="623280"/>
    <lineage>
        <taxon>Bacteria</taxon>
        <taxon>Pseudomonadati</taxon>
        <taxon>Bacteroidota</taxon>
        <taxon>Sphingobacteriia</taxon>
        <taxon>Sphingobacteriales</taxon>
        <taxon>Sphingobacteriaceae</taxon>
        <taxon>Parapedobacter</taxon>
    </lineage>
</organism>
<evidence type="ECO:0000259" key="5">
    <source>
        <dbReference type="PROSITE" id="PS51898"/>
    </source>
</evidence>
<dbReference type="InterPro" id="IPR044068">
    <property type="entry name" value="CB"/>
</dbReference>
<protein>
    <submittedName>
        <fullName evidence="7">Site-specific recombinase XerD</fullName>
    </submittedName>
</protein>
<dbReference type="Proteomes" id="UP000190541">
    <property type="component" value="Unassembled WGS sequence"/>
</dbReference>
<dbReference type="PROSITE" id="PS51898">
    <property type="entry name" value="TYR_RECOMBINASE"/>
    <property type="match status" value="1"/>
</dbReference>
<keyword evidence="1" id="KW-0229">DNA integration</keyword>